<dbReference type="AlphaFoldDB" id="A0A9P8QS71"/>
<evidence type="ECO:0000313" key="1">
    <source>
        <dbReference type="EMBL" id="KAH6611345.1"/>
    </source>
</evidence>
<dbReference type="Proteomes" id="UP000827724">
    <property type="component" value="Unassembled WGS sequence"/>
</dbReference>
<protein>
    <recommendedName>
        <fullName evidence="3">Fucose-specific lectin</fullName>
    </recommendedName>
</protein>
<sequence>MSKIQEMVRFLSAAGGSASSDGKVTHLFYEENNSLCVKTWTGTEFSDKAWVATGRVFAVGGDHTLRAFTEIERPEDEDDEDDEDDDEDALWEEEKLDDVEIRVHPKSRLAVSCSEEALFVFYQNLDGTLGAVEDDGRGWKIVNLPFSAAFGGTPLACFTAKDAAYLFYVNGDGNVRYLEKSGNEWKDAPFSNAQIDGAASKLSIAQDGQAAGGPKLLAFCLADGKLSTIKWESDSVETLGKVVDGVYQPTTDQECAQYYSWSPYPYYYPSSYVRGYGHDYGSIYRYDYDYGRTYVKTYYVCTRYSANRCSKCHRKYEALFKKCRC</sequence>
<proteinExistence type="predicted"/>
<dbReference type="OrthoDB" id="2142040at2759"/>
<evidence type="ECO:0008006" key="3">
    <source>
        <dbReference type="Google" id="ProtNLM"/>
    </source>
</evidence>
<dbReference type="SUPFAM" id="SSF89372">
    <property type="entry name" value="Fucose-specific lectin"/>
    <property type="match status" value="1"/>
</dbReference>
<accession>A0A9P8QS71</accession>
<dbReference type="Gene3D" id="2.120.10.70">
    <property type="entry name" value="Fucose-specific lectin"/>
    <property type="match status" value="1"/>
</dbReference>
<keyword evidence="2" id="KW-1185">Reference proteome</keyword>
<dbReference type="EMBL" id="JAIWOZ010000001">
    <property type="protein sequence ID" value="KAH6611345.1"/>
    <property type="molecule type" value="Genomic_DNA"/>
</dbReference>
<name>A0A9P8QS71_9HYPO</name>
<organism evidence="1 2">
    <name type="scientific">Trichoderma cornu-damae</name>
    <dbReference type="NCBI Taxonomy" id="654480"/>
    <lineage>
        <taxon>Eukaryota</taxon>
        <taxon>Fungi</taxon>
        <taxon>Dikarya</taxon>
        <taxon>Ascomycota</taxon>
        <taxon>Pezizomycotina</taxon>
        <taxon>Sordariomycetes</taxon>
        <taxon>Hypocreomycetidae</taxon>
        <taxon>Hypocreales</taxon>
        <taxon>Hypocreaceae</taxon>
        <taxon>Trichoderma</taxon>
    </lineage>
</organism>
<gene>
    <name evidence="1" type="ORF">Trco_001365</name>
</gene>
<comment type="caution">
    <text evidence="1">The sequence shown here is derived from an EMBL/GenBank/DDBJ whole genome shotgun (WGS) entry which is preliminary data.</text>
</comment>
<evidence type="ECO:0000313" key="2">
    <source>
        <dbReference type="Proteomes" id="UP000827724"/>
    </source>
</evidence>
<reference evidence="1" key="1">
    <citation type="submission" date="2021-08" db="EMBL/GenBank/DDBJ databases">
        <title>Chromosome-Level Trichoderma cornu-damae using Hi-C Data.</title>
        <authorList>
            <person name="Kim C.S."/>
        </authorList>
    </citation>
    <scope>NUCLEOTIDE SEQUENCE</scope>
    <source>
        <strain evidence="1">KA19-0412C</strain>
    </source>
</reference>